<dbReference type="Proteomes" id="UP001139308">
    <property type="component" value="Unassembled WGS sequence"/>
</dbReference>
<evidence type="ECO:0000313" key="3">
    <source>
        <dbReference type="EMBL" id="MCG5076243.1"/>
    </source>
</evidence>
<organism evidence="3 4">
    <name type="scientific">Paraburkholderia tagetis</name>
    <dbReference type="NCBI Taxonomy" id="2913261"/>
    <lineage>
        <taxon>Bacteria</taxon>
        <taxon>Pseudomonadati</taxon>
        <taxon>Pseudomonadota</taxon>
        <taxon>Betaproteobacteria</taxon>
        <taxon>Burkholderiales</taxon>
        <taxon>Burkholderiaceae</taxon>
        <taxon>Paraburkholderia</taxon>
    </lineage>
</organism>
<feature type="domain" description="Transposon Tn7 transposition protein TnsD C-terminal" evidence="2">
    <location>
        <begin position="208"/>
        <end position="425"/>
    </location>
</feature>
<evidence type="ECO:0000313" key="4">
    <source>
        <dbReference type="Proteomes" id="UP001139308"/>
    </source>
</evidence>
<dbReference type="Pfam" id="PF06527">
    <property type="entry name" value="TniQ"/>
    <property type="match status" value="1"/>
</dbReference>
<dbReference type="Pfam" id="PF15978">
    <property type="entry name" value="TnsD"/>
    <property type="match status" value="2"/>
</dbReference>
<feature type="domain" description="TniQ" evidence="1">
    <location>
        <begin position="5"/>
        <end position="162"/>
    </location>
</feature>
<sequence>MIGYFPPFYEDELLFSAVGRYHRHTMARSWRDTLREVYGDNIFQVAVEFPVYLEAFKLHVGDLIPETVDELIWNRTLFPYYAAFVGPERQRALSAVMKDKVKFRGSMFSRLGLAFTGILAPEYLRTCPACLEEDARVLGETYWRRAHQLQGVHFCVRHATALVETEVQIRPVGGGQNEQHCADLRMATRPYLTGLSDREEALLLKISELAVALLKGQSSSTLDEHRALYLDKLHNAGFMRNSHMVDCLEFESEFKAFYGGRLLGLLHSDFKMGYIHSWLREYVKVRVGTHHPLRHVLLTNFLDESADRNHNKVAIRSGPWQCKNPAADHFGLATITSYTILKHNKVGSRAGRFLCGCGYEFTARLDKVDDKGQPVKMRVTRFGEVFAKKVHELVGAGYPHTTVAKMLGVNLRIARRILSGADRRRSHNGTSQLTRKMRLRMIRPDTITSTSTSKGPIDWAARDKKCSEKVREAALKITASTPPQQVTRAGIKRFIGDRSLTTKLRDNKLPETATALALLTETLEAFQCRKAKWVYDHWRAEVPLTAWRLRKEARVTLGKASPAVIEFIERLINDGAH</sequence>
<proteinExistence type="predicted"/>
<dbReference type="InterPro" id="IPR032750">
    <property type="entry name" value="TnsD_C"/>
</dbReference>
<evidence type="ECO:0000259" key="1">
    <source>
        <dbReference type="Pfam" id="PF06527"/>
    </source>
</evidence>
<dbReference type="InterPro" id="IPR009492">
    <property type="entry name" value="TniQ"/>
</dbReference>
<gene>
    <name evidence="3" type="ORF">L5014_23185</name>
</gene>
<protein>
    <submittedName>
        <fullName evidence="3">TnsD family transposase</fullName>
    </submittedName>
</protein>
<evidence type="ECO:0000259" key="2">
    <source>
        <dbReference type="Pfam" id="PF15978"/>
    </source>
</evidence>
<comment type="caution">
    <text evidence="3">The sequence shown here is derived from an EMBL/GenBank/DDBJ whole genome shotgun (WGS) entry which is preliminary data.</text>
</comment>
<dbReference type="EMBL" id="JAKLJA010000022">
    <property type="protein sequence ID" value="MCG5076243.1"/>
    <property type="molecule type" value="Genomic_DNA"/>
</dbReference>
<keyword evidence="4" id="KW-1185">Reference proteome</keyword>
<name>A0A9X1RRZ6_9BURK</name>
<accession>A0A9X1RRZ6</accession>
<dbReference type="AlphaFoldDB" id="A0A9X1RRZ6"/>
<reference evidence="3" key="1">
    <citation type="submission" date="2022-01" db="EMBL/GenBank/DDBJ databases">
        <title>Genome sequence and assembly of Parabukholderia sp. RG36.</title>
        <authorList>
            <person name="Chhetri G."/>
        </authorList>
    </citation>
    <scope>NUCLEOTIDE SEQUENCE</scope>
    <source>
        <strain evidence="3">RG36</strain>
    </source>
</reference>
<dbReference type="RefSeq" id="WP_238466079.1">
    <property type="nucleotide sequence ID" value="NZ_JAKLJA010000022.1"/>
</dbReference>
<feature type="domain" description="Transposon Tn7 transposition protein TnsD C-terminal" evidence="2">
    <location>
        <begin position="452"/>
        <end position="516"/>
    </location>
</feature>